<keyword evidence="8" id="KW-1185">Reference proteome</keyword>
<protein>
    <recommendedName>
        <fullName evidence="6">Major facilitator superfamily (MFS) profile domain-containing protein</fullName>
    </recommendedName>
</protein>
<dbReference type="InterPro" id="IPR005829">
    <property type="entry name" value="Sugar_transporter_CS"/>
</dbReference>
<sequence length="440" mass="48514">MVSIAEHIGVNTILSAPRDIHLILIARCTRLAAFGAISLILVQYLKSKGINETEIGILLTFTLVGDLIFSFLLALVSDSLGRRKILLLSSLLITLTGALLYYFENIFIISIVMIFGVVTTSGGEVGPFRSIEQSAISSLTRYEDRSDIFSWYTFTGGFSAGLGSLVIGLLVGKDKYEVCFLFYTINGMILFILNFLLSSEIEIENDITVKASERLTPESETLLGGDSEEIEEPVTPNEKKSLIWKLVPKFSPESLKKLLILTVLICLDSLGMSLSTKAWTAYYFKIRYALSSSSLGLIFGTAAISGALMALVGTYFCKKYGPIRTMVTVHTTASVMLVMMALPIGMREMVTLFLTRSLIRTMDLPSKHVFISATVEPQERTAAIGFINASKTLVNTFGPLISGVLASKDKMWLCFLVAGILRLSYDVGLYINFWDFKDDE</sequence>
<evidence type="ECO:0000256" key="3">
    <source>
        <dbReference type="ARBA" id="ARBA00022989"/>
    </source>
</evidence>
<keyword evidence="2 5" id="KW-0812">Transmembrane</keyword>
<dbReference type="GeneID" id="30200292"/>
<evidence type="ECO:0000256" key="4">
    <source>
        <dbReference type="ARBA" id="ARBA00023136"/>
    </source>
</evidence>
<keyword evidence="4 5" id="KW-0472">Membrane</keyword>
<dbReference type="SUPFAM" id="SSF103473">
    <property type="entry name" value="MFS general substrate transporter"/>
    <property type="match status" value="1"/>
</dbReference>
<dbReference type="GO" id="GO:0022857">
    <property type="term" value="F:transmembrane transporter activity"/>
    <property type="evidence" value="ECO:0007669"/>
    <property type="project" value="InterPro"/>
</dbReference>
<organism evidence="7 8">
    <name type="scientific">Wickerhamomyces anomalus (strain ATCC 58044 / CBS 1984 / NCYC 433 / NRRL Y-366-8)</name>
    <name type="common">Yeast</name>
    <name type="synonym">Hansenula anomala</name>
    <dbReference type="NCBI Taxonomy" id="683960"/>
    <lineage>
        <taxon>Eukaryota</taxon>
        <taxon>Fungi</taxon>
        <taxon>Dikarya</taxon>
        <taxon>Ascomycota</taxon>
        <taxon>Saccharomycotina</taxon>
        <taxon>Saccharomycetes</taxon>
        <taxon>Phaffomycetales</taxon>
        <taxon>Wickerhamomycetaceae</taxon>
        <taxon>Wickerhamomyces</taxon>
    </lineage>
</organism>
<evidence type="ECO:0000256" key="1">
    <source>
        <dbReference type="ARBA" id="ARBA00004141"/>
    </source>
</evidence>
<dbReference type="PROSITE" id="PS50850">
    <property type="entry name" value="MFS"/>
    <property type="match status" value="1"/>
</dbReference>
<dbReference type="InterPro" id="IPR020846">
    <property type="entry name" value="MFS_dom"/>
</dbReference>
<feature type="transmembrane region" description="Helical" evidence="5">
    <location>
        <begin position="412"/>
        <end position="433"/>
    </location>
</feature>
<dbReference type="GO" id="GO:0016020">
    <property type="term" value="C:membrane"/>
    <property type="evidence" value="ECO:0007669"/>
    <property type="project" value="UniProtKB-SubCell"/>
</dbReference>
<dbReference type="InterPro" id="IPR011701">
    <property type="entry name" value="MFS"/>
</dbReference>
<dbReference type="Gene3D" id="1.20.1250.20">
    <property type="entry name" value="MFS general substrate transporter like domains"/>
    <property type="match status" value="2"/>
</dbReference>
<dbReference type="InterPro" id="IPR036259">
    <property type="entry name" value="MFS_trans_sf"/>
</dbReference>
<proteinExistence type="predicted"/>
<dbReference type="RefSeq" id="XP_019041877.1">
    <property type="nucleotide sequence ID" value="XM_019183046.1"/>
</dbReference>
<evidence type="ECO:0000313" key="8">
    <source>
        <dbReference type="Proteomes" id="UP000094112"/>
    </source>
</evidence>
<feature type="transmembrane region" description="Helical" evidence="5">
    <location>
        <begin position="24"/>
        <end position="45"/>
    </location>
</feature>
<dbReference type="STRING" id="683960.A0A1E3PBJ5"/>
<feature type="transmembrane region" description="Helical" evidence="5">
    <location>
        <begin position="85"/>
        <end position="118"/>
    </location>
</feature>
<reference evidence="7 8" key="1">
    <citation type="journal article" date="2016" name="Proc. Natl. Acad. Sci. U.S.A.">
        <title>Comparative genomics of biotechnologically important yeasts.</title>
        <authorList>
            <person name="Riley R."/>
            <person name="Haridas S."/>
            <person name="Wolfe K.H."/>
            <person name="Lopes M.R."/>
            <person name="Hittinger C.T."/>
            <person name="Goeker M."/>
            <person name="Salamov A.A."/>
            <person name="Wisecaver J.H."/>
            <person name="Long T.M."/>
            <person name="Calvey C.H."/>
            <person name="Aerts A.L."/>
            <person name="Barry K.W."/>
            <person name="Choi C."/>
            <person name="Clum A."/>
            <person name="Coughlan A.Y."/>
            <person name="Deshpande S."/>
            <person name="Douglass A.P."/>
            <person name="Hanson S.J."/>
            <person name="Klenk H.-P."/>
            <person name="LaButti K.M."/>
            <person name="Lapidus A."/>
            <person name="Lindquist E.A."/>
            <person name="Lipzen A.M."/>
            <person name="Meier-Kolthoff J.P."/>
            <person name="Ohm R.A."/>
            <person name="Otillar R.P."/>
            <person name="Pangilinan J.L."/>
            <person name="Peng Y."/>
            <person name="Rokas A."/>
            <person name="Rosa C.A."/>
            <person name="Scheuner C."/>
            <person name="Sibirny A.A."/>
            <person name="Slot J.C."/>
            <person name="Stielow J.B."/>
            <person name="Sun H."/>
            <person name="Kurtzman C.P."/>
            <person name="Blackwell M."/>
            <person name="Grigoriev I.V."/>
            <person name="Jeffries T.W."/>
        </authorList>
    </citation>
    <scope>NUCLEOTIDE SEQUENCE [LARGE SCALE GENOMIC DNA]</scope>
    <source>
        <strain evidence="8">ATCC 58044 / CBS 1984 / NCYC 433 / NRRL Y-366-8</strain>
    </source>
</reference>
<feature type="transmembrane region" description="Helical" evidence="5">
    <location>
        <begin position="149"/>
        <end position="171"/>
    </location>
</feature>
<evidence type="ECO:0000256" key="5">
    <source>
        <dbReference type="SAM" id="Phobius"/>
    </source>
</evidence>
<accession>A0A1E3PBJ5</accession>
<evidence type="ECO:0000256" key="2">
    <source>
        <dbReference type="ARBA" id="ARBA00022692"/>
    </source>
</evidence>
<dbReference type="PANTHER" id="PTHR23520:SF5">
    <property type="entry name" value="TRANSPORTER, PUTATIVE (AFU_ORTHOLOGUE AFUA_3G04000)-RELATED"/>
    <property type="match status" value="1"/>
</dbReference>
<dbReference type="EMBL" id="KV454208">
    <property type="protein sequence ID" value="ODQ62670.1"/>
    <property type="molecule type" value="Genomic_DNA"/>
</dbReference>
<dbReference type="PROSITE" id="PS00216">
    <property type="entry name" value="SUGAR_TRANSPORT_1"/>
    <property type="match status" value="1"/>
</dbReference>
<gene>
    <name evidence="7" type="ORF">WICANDRAFT_60727</name>
</gene>
<dbReference type="Pfam" id="PF07690">
    <property type="entry name" value="MFS_1"/>
    <property type="match status" value="1"/>
</dbReference>
<feature type="transmembrane region" description="Helical" evidence="5">
    <location>
        <begin position="296"/>
        <end position="316"/>
    </location>
</feature>
<feature type="transmembrane region" description="Helical" evidence="5">
    <location>
        <begin position="328"/>
        <end position="346"/>
    </location>
</feature>
<evidence type="ECO:0000313" key="7">
    <source>
        <dbReference type="EMBL" id="ODQ62670.1"/>
    </source>
</evidence>
<keyword evidence="3 5" id="KW-1133">Transmembrane helix</keyword>
<dbReference type="AlphaFoldDB" id="A0A1E3PBJ5"/>
<feature type="transmembrane region" description="Helical" evidence="5">
    <location>
        <begin position="57"/>
        <end position="76"/>
    </location>
</feature>
<feature type="domain" description="Major facilitator superfamily (MFS) profile" evidence="6">
    <location>
        <begin position="1"/>
        <end position="440"/>
    </location>
</feature>
<name>A0A1E3PBJ5_WICAA</name>
<dbReference type="Proteomes" id="UP000094112">
    <property type="component" value="Unassembled WGS sequence"/>
</dbReference>
<feature type="transmembrane region" description="Helical" evidence="5">
    <location>
        <begin position="178"/>
        <end position="197"/>
    </location>
</feature>
<dbReference type="PANTHER" id="PTHR23520">
    <property type="entry name" value="TRANSPORTER, PUTATIVE (AFU_ORTHOLOGUE AFUA_3G04000)-RELATED"/>
    <property type="match status" value="1"/>
</dbReference>
<comment type="subcellular location">
    <subcellularLocation>
        <location evidence="1">Membrane</location>
        <topology evidence="1">Multi-pass membrane protein</topology>
    </subcellularLocation>
</comment>
<evidence type="ECO:0000259" key="6">
    <source>
        <dbReference type="PROSITE" id="PS50850"/>
    </source>
</evidence>
<dbReference type="OrthoDB" id="10027823at2759"/>